<dbReference type="Pfam" id="PF03462">
    <property type="entry name" value="PCRF"/>
    <property type="match status" value="1"/>
</dbReference>
<comment type="similarity">
    <text evidence="1">Belongs to the prokaryotic/mitochondrial release factor family.</text>
</comment>
<dbReference type="EMBL" id="JAWJWF010000003">
    <property type="protein sequence ID" value="KAK6635677.1"/>
    <property type="molecule type" value="Genomic_DNA"/>
</dbReference>
<name>A0ABR1B6E4_POLSC</name>
<accession>A0ABR1B6E4</accession>
<keyword evidence="6" id="KW-1185">Reference proteome</keyword>
<dbReference type="Pfam" id="PF00472">
    <property type="entry name" value="RF-1"/>
    <property type="match status" value="1"/>
</dbReference>
<dbReference type="SUPFAM" id="SSF75620">
    <property type="entry name" value="Release factor"/>
    <property type="match status" value="1"/>
</dbReference>
<dbReference type="InterPro" id="IPR005139">
    <property type="entry name" value="PCRF"/>
</dbReference>
<dbReference type="InterPro" id="IPR045853">
    <property type="entry name" value="Pep_chain_release_fac_I_sf"/>
</dbReference>
<dbReference type="PANTHER" id="PTHR43804">
    <property type="entry name" value="LD18447P"/>
    <property type="match status" value="1"/>
</dbReference>
<dbReference type="PANTHER" id="PTHR43804:SF7">
    <property type="entry name" value="LD18447P"/>
    <property type="match status" value="1"/>
</dbReference>
<dbReference type="InterPro" id="IPR000352">
    <property type="entry name" value="Pep_chain_release_fac_I"/>
</dbReference>
<dbReference type="InterPro" id="IPR050057">
    <property type="entry name" value="Prokaryotic/Mito_RF"/>
</dbReference>
<dbReference type="Gene3D" id="3.30.160.20">
    <property type="match status" value="1"/>
</dbReference>
<reference evidence="5 6" key="1">
    <citation type="submission" date="2023-09" db="EMBL/GenBank/DDBJ databases">
        <title>Genomes of two closely related lineages of the louse Polyplax serrata with different host specificities.</title>
        <authorList>
            <person name="Martinu J."/>
            <person name="Tarabai H."/>
            <person name="Stefka J."/>
            <person name="Hypsa V."/>
        </authorList>
    </citation>
    <scope>NUCLEOTIDE SEQUENCE [LARGE SCALE GENOMIC DNA]</scope>
    <source>
        <strain evidence="5">98ZLc_SE</strain>
    </source>
</reference>
<proteinExistence type="inferred from homology"/>
<sequence length="432" mass="49575">MTARTVCVNLSQSLRFSFGHKIKYPSPKNGFLFNLFRGYCVSHSQESSIYNNGSVQKYLKYIRHVTSNQSLVSNHNLSSEQSDTLCSLLRKESEIIEELKNLQILSSSGDQELEKLVEEEKKMFQQNLELIKAEIIDNILPVDVTSDDDGNTEIQIIPAIGGEEAKLFAEELYNMYLNFAHYKNFDLLLTELRGNKCDVRSAYILLSGTKAHDFFKHEGGVHRVQRVPATEKSGRTHTSTCSVVIYKKPNMKNIHIKQSDLEYEAVRSSGPGGQNVNKRETCIKLKHLPTGITVDCQESRYQFDNKKFALEKLKAILYEMEQTKLLSERKEVKKEQAGTNDYSDKIRTYNFIQNRVTDHRINYSMYNLPTFMTGGKELNELIKMVIKDVILMLVERPKDPLSYPEVRLGRPIEDTEISHELQAWPDIAAVMI</sequence>
<evidence type="ECO:0000256" key="2">
    <source>
        <dbReference type="ARBA" id="ARBA00022481"/>
    </source>
</evidence>
<dbReference type="Gene3D" id="3.30.70.1660">
    <property type="match status" value="1"/>
</dbReference>
<dbReference type="Proteomes" id="UP001359485">
    <property type="component" value="Unassembled WGS sequence"/>
</dbReference>
<keyword evidence="3" id="KW-0648">Protein biosynthesis</keyword>
<keyword evidence="2" id="KW-0488">Methylation</keyword>
<evidence type="ECO:0000313" key="6">
    <source>
        <dbReference type="Proteomes" id="UP001359485"/>
    </source>
</evidence>
<gene>
    <name evidence="5" type="ORF">RUM44_000931</name>
</gene>
<feature type="domain" description="Peptide chain release factor" evidence="4">
    <location>
        <begin position="103"/>
        <end position="218"/>
    </location>
</feature>
<protein>
    <recommendedName>
        <fullName evidence="4">Peptide chain release factor domain-containing protein</fullName>
    </recommendedName>
</protein>
<evidence type="ECO:0000256" key="3">
    <source>
        <dbReference type="ARBA" id="ARBA00022917"/>
    </source>
</evidence>
<comment type="caution">
    <text evidence="5">The sequence shown here is derived from an EMBL/GenBank/DDBJ whole genome shotgun (WGS) entry which is preliminary data.</text>
</comment>
<evidence type="ECO:0000256" key="1">
    <source>
        <dbReference type="ARBA" id="ARBA00010835"/>
    </source>
</evidence>
<evidence type="ECO:0000259" key="4">
    <source>
        <dbReference type="SMART" id="SM00937"/>
    </source>
</evidence>
<dbReference type="SMART" id="SM00937">
    <property type="entry name" value="PCRF"/>
    <property type="match status" value="1"/>
</dbReference>
<organism evidence="5 6">
    <name type="scientific">Polyplax serrata</name>
    <name type="common">Common mouse louse</name>
    <dbReference type="NCBI Taxonomy" id="468196"/>
    <lineage>
        <taxon>Eukaryota</taxon>
        <taxon>Metazoa</taxon>
        <taxon>Ecdysozoa</taxon>
        <taxon>Arthropoda</taxon>
        <taxon>Hexapoda</taxon>
        <taxon>Insecta</taxon>
        <taxon>Pterygota</taxon>
        <taxon>Neoptera</taxon>
        <taxon>Paraneoptera</taxon>
        <taxon>Psocodea</taxon>
        <taxon>Troctomorpha</taxon>
        <taxon>Phthiraptera</taxon>
        <taxon>Anoplura</taxon>
        <taxon>Polyplacidae</taxon>
        <taxon>Polyplax</taxon>
    </lineage>
</organism>
<evidence type="ECO:0000313" key="5">
    <source>
        <dbReference type="EMBL" id="KAK6635677.1"/>
    </source>
</evidence>